<reference evidence="3 4" key="1">
    <citation type="submission" date="2016-08" db="EMBL/GenBank/DDBJ databases">
        <authorList>
            <person name="Seilhamer J.J."/>
        </authorList>
    </citation>
    <scope>NUCLEOTIDE SEQUENCE [LARGE SCALE GENOMIC DNA]</scope>
    <source>
        <strain evidence="3 4">HBR26</strain>
    </source>
</reference>
<protein>
    <submittedName>
        <fullName evidence="3">5-methylcytosine-specific restriction enzyme B</fullName>
    </submittedName>
</protein>
<gene>
    <name evidence="3" type="ORF">GA0061105_10424</name>
</gene>
<dbReference type="EMBL" id="FMAJ01000004">
    <property type="protein sequence ID" value="SCB58100.1"/>
    <property type="molecule type" value="Genomic_DNA"/>
</dbReference>
<name>A0A1C3Y0V9_9HYPH</name>
<dbReference type="AlphaFoldDB" id="A0A1C3Y0V9"/>
<feature type="region of interest" description="Disordered" evidence="1">
    <location>
        <begin position="317"/>
        <end position="341"/>
    </location>
</feature>
<dbReference type="GO" id="GO:0016887">
    <property type="term" value="F:ATP hydrolysis activity"/>
    <property type="evidence" value="ECO:0007669"/>
    <property type="project" value="InterPro"/>
</dbReference>
<proteinExistence type="predicted"/>
<dbReference type="REBASE" id="177489">
    <property type="entry name" value="RspHBR26McrBCP"/>
</dbReference>
<dbReference type="InterPro" id="IPR052934">
    <property type="entry name" value="Methyl-DNA_Rec/Restrict_Enz"/>
</dbReference>
<evidence type="ECO:0000313" key="3">
    <source>
        <dbReference type="EMBL" id="SCB58100.1"/>
    </source>
</evidence>
<dbReference type="Pfam" id="PF07728">
    <property type="entry name" value="AAA_5"/>
    <property type="match status" value="1"/>
</dbReference>
<dbReference type="Proteomes" id="UP000198723">
    <property type="component" value="Unassembled WGS sequence"/>
</dbReference>
<dbReference type="SUPFAM" id="SSF52540">
    <property type="entry name" value="P-loop containing nucleoside triphosphate hydrolases"/>
    <property type="match status" value="1"/>
</dbReference>
<feature type="domain" description="AAA+ ATPase" evidence="2">
    <location>
        <begin position="337"/>
        <end position="635"/>
    </location>
</feature>
<evidence type="ECO:0000259" key="2">
    <source>
        <dbReference type="SMART" id="SM00382"/>
    </source>
</evidence>
<dbReference type="PANTHER" id="PTHR37291:SF1">
    <property type="entry name" value="TYPE IV METHYL-DIRECTED RESTRICTION ENZYME ECOKMCRB SUBUNIT"/>
    <property type="match status" value="1"/>
</dbReference>
<dbReference type="InterPro" id="IPR027417">
    <property type="entry name" value="P-loop_NTPase"/>
</dbReference>
<evidence type="ECO:0000313" key="4">
    <source>
        <dbReference type="Proteomes" id="UP000198723"/>
    </source>
</evidence>
<organism evidence="3 4">
    <name type="scientific">Rhizobium aethiopicum</name>
    <dbReference type="NCBI Taxonomy" id="1138170"/>
    <lineage>
        <taxon>Bacteria</taxon>
        <taxon>Pseudomonadati</taxon>
        <taxon>Pseudomonadota</taxon>
        <taxon>Alphaproteobacteria</taxon>
        <taxon>Hyphomicrobiales</taxon>
        <taxon>Rhizobiaceae</taxon>
        <taxon>Rhizobium/Agrobacterium group</taxon>
        <taxon>Rhizobium</taxon>
    </lineage>
</organism>
<accession>A0A1C3Y0V9</accession>
<dbReference type="SMART" id="SM00382">
    <property type="entry name" value="AAA"/>
    <property type="match status" value="1"/>
</dbReference>
<dbReference type="GO" id="GO:0005524">
    <property type="term" value="F:ATP binding"/>
    <property type="evidence" value="ECO:0007669"/>
    <property type="project" value="InterPro"/>
</dbReference>
<dbReference type="PANTHER" id="PTHR37291">
    <property type="entry name" value="5-METHYLCYTOSINE-SPECIFIC RESTRICTION ENZYME B"/>
    <property type="match status" value="1"/>
</dbReference>
<dbReference type="InterPro" id="IPR003593">
    <property type="entry name" value="AAA+_ATPase"/>
</dbReference>
<dbReference type="InterPro" id="IPR011704">
    <property type="entry name" value="ATPase_dyneun-rel_AAA"/>
</dbReference>
<sequence>MQTFSSQHFALLREWQGRKYDRDNPDHQRVYQELKTAYDLTKQWADGVLAALFPSGTITCRRRPTNQGNNFERYNWARIYPTKNAPERLAYTVGIEAKGWFVVKIDTVHLSDNDPIRKKHAAMRGTYDNASPIVAMLSAADGVDRPISDLVAWSVGEINNFSPGYDELAKALGLGSLDDGEILRRFDGKAAFKSARASWTPQETELFCRLARLVHERDLDWWHIDTDIEVRFGRKEPGSERAIGVLGTVHGRASRTLSLRHDLGDLSKFTRQPVTADLITQLEAALSSSSAVLLDWAAPSQDRPGYWPDEASFEKAEGNVESAGDDIRPSAKASSPSPRNIIYYGPPGTGKTFAVRRLIEADYQETTASHDADEWRRSFIAEKFSELRWWEAIAAALYDLGKPSKVTEIRDHQIIRTVEAANNNNHVPSTIYRVLASHAVAAVQGQTHAPIIFEKSENALWSLAGEWNEACGEIVKLVDELRRGPPAGSVIKRYEFVTFHQSYGYEEFVEGLRPLLDQEGEGSGVSYRIRPGVFRVLCEAARAAPDHRFAIIIDEINRGNISKIFGELITLIEVDKRRDMKQEITVTLPYSGDKFSVPANVDIIGTMNTADRSLALLDTALRRRFDFKPVYPDSRDEAGAPLQGLRVQTEEATIDIPQMLSAINERIEALYDRDHTIGHAYFERLKDWPDGLERFEALSAIFRANIVPLLEEYFFEDWQKIRLVLGDNQKDAPEQFVAEVGDAQEEYRRLFGANSSIDSFAAKPRFALQPGAFSMPSAYVGIYKIFR</sequence>
<dbReference type="Gene3D" id="3.40.50.300">
    <property type="entry name" value="P-loop containing nucleotide triphosphate hydrolases"/>
    <property type="match status" value="1"/>
</dbReference>
<evidence type="ECO:0000256" key="1">
    <source>
        <dbReference type="SAM" id="MobiDB-lite"/>
    </source>
</evidence>